<evidence type="ECO:0000256" key="8">
    <source>
        <dbReference type="SAM" id="Phobius"/>
    </source>
</evidence>
<feature type="transmembrane region" description="Helical" evidence="8">
    <location>
        <begin position="316"/>
        <end position="336"/>
    </location>
</feature>
<dbReference type="CDD" id="cd12148">
    <property type="entry name" value="fungal_TF_MHR"/>
    <property type="match status" value="1"/>
</dbReference>
<protein>
    <recommendedName>
        <fullName evidence="9">Major facilitator superfamily (MFS) profile domain-containing protein</fullName>
    </recommendedName>
</protein>
<dbReference type="PROSITE" id="PS50850">
    <property type="entry name" value="MFS"/>
    <property type="match status" value="1"/>
</dbReference>
<dbReference type="PANTHER" id="PTHR23502">
    <property type="entry name" value="MAJOR FACILITATOR SUPERFAMILY"/>
    <property type="match status" value="1"/>
</dbReference>
<feature type="transmembrane region" description="Helical" evidence="8">
    <location>
        <begin position="538"/>
        <end position="558"/>
    </location>
</feature>
<dbReference type="Pfam" id="PF07690">
    <property type="entry name" value="MFS_1"/>
    <property type="match status" value="1"/>
</dbReference>
<keyword evidence="6" id="KW-0539">Nucleus</keyword>
<feature type="region of interest" description="Disordered" evidence="7">
    <location>
        <begin position="806"/>
        <end position="840"/>
    </location>
</feature>
<dbReference type="Proteomes" id="UP000544331">
    <property type="component" value="Unassembled WGS sequence"/>
</dbReference>
<dbReference type="OrthoDB" id="2585655at2759"/>
<keyword evidence="11" id="KW-1185">Reference proteome</keyword>
<feature type="transmembrane region" description="Helical" evidence="8">
    <location>
        <begin position="110"/>
        <end position="129"/>
    </location>
</feature>
<feature type="transmembrane region" description="Helical" evidence="8">
    <location>
        <begin position="225"/>
        <end position="245"/>
    </location>
</feature>
<comment type="caution">
    <text evidence="10">The sequence shown here is derived from an EMBL/GenBank/DDBJ whole genome shotgun (WGS) entry which is preliminary data.</text>
</comment>
<feature type="transmembrane region" description="Helical" evidence="8">
    <location>
        <begin position="342"/>
        <end position="362"/>
    </location>
</feature>
<dbReference type="GO" id="GO:0005886">
    <property type="term" value="C:plasma membrane"/>
    <property type="evidence" value="ECO:0007669"/>
    <property type="project" value="TreeGrafter"/>
</dbReference>
<feature type="transmembrane region" description="Helical" evidence="8">
    <location>
        <begin position="481"/>
        <end position="500"/>
    </location>
</feature>
<dbReference type="GO" id="GO:0006351">
    <property type="term" value="P:DNA-templated transcription"/>
    <property type="evidence" value="ECO:0007669"/>
    <property type="project" value="InterPro"/>
</dbReference>
<evidence type="ECO:0000313" key="11">
    <source>
        <dbReference type="Proteomes" id="UP000544331"/>
    </source>
</evidence>
<feature type="region of interest" description="Disordered" evidence="7">
    <location>
        <begin position="672"/>
        <end position="729"/>
    </location>
</feature>
<feature type="transmembrane region" description="Helical" evidence="8">
    <location>
        <begin position="200"/>
        <end position="219"/>
    </location>
</feature>
<dbReference type="InterPro" id="IPR020846">
    <property type="entry name" value="MFS_dom"/>
</dbReference>
<dbReference type="Pfam" id="PF04082">
    <property type="entry name" value="Fungal_trans"/>
    <property type="match status" value="1"/>
</dbReference>
<dbReference type="Gene3D" id="1.20.1250.20">
    <property type="entry name" value="MFS general substrate transporter like domains"/>
    <property type="match status" value="1"/>
</dbReference>
<comment type="subcellular location">
    <subcellularLocation>
        <location evidence="1">Membrane</location>
        <topology evidence="1">Multi-pass membrane protein</topology>
    </subcellularLocation>
</comment>
<keyword evidence="3 8" id="KW-1133">Transmembrane helix</keyword>
<evidence type="ECO:0000256" key="6">
    <source>
        <dbReference type="ARBA" id="ARBA00023242"/>
    </source>
</evidence>
<feature type="transmembrane region" description="Helical" evidence="8">
    <location>
        <begin position="69"/>
        <end position="90"/>
    </location>
</feature>
<sequence>MGFGVLDPKDGHHVPGTVNLDDQATSDHTEATGRSLKHATGKNSHIVLVPQPSDDPNDPLNWPLLKRNLVFGVIMLGTAFVGIVPGPILNAGIVQVATDLHVSFGKIAQLSGYLTLALGAASPLVSALARKYGKRPLFVGSSVIGVVGCLVAEFAPGYNQLLAGRVLQGLGSSAYESLCLSVISDLYFVHERGFYVSIPIFLLGALSNGVSIIGGVIITNLGWKYNFHILLAFLGFQLILVILFCPETTYNRSAIYNIDRVGSQVDLGEKQNQEQAQLEHVEKASVTVDNDAESSFQNIPAKKTFMQEMALYNGTFTEKSVISMGIASVAVVFNVITSYNVFISGLIMAWFVGMAVLGGVFLAGPPWSLTSASIGYVSTGLFIGGLLASSLMAWISDPWIKFMTRRNKGIYEPEFRLILAIPGTICTVVGLVGFGAVIDKGLSVYVLSFLWGLTLFGMCIVASVTSAYALDAMPSLAVENFIFNVTFKNFFFYGITLYIIPWYQMSGPLELFGTLAGITAALMSLTVPMYIWVPAQDIAMVALGMGIDSILFPHIYILHCTFSEVVMDNLSMLTLPRLRAGGAVLVNSISASTAVDCSNGANIVPATSAHTPATSPTSAVTVGSRTGGSMFCIAILLSKPYEWRLTFACSRDLVTRHERTLHAHLHEIRQQRLLGRDSGDENQQDPEPDMIVYHQENPSGSSRSHDPTVNNLGEVLPSTCSQGLHTESSEAGQAEFDALAANSVQAILISQTTLHNNNTNPQNSASESFVHLFDLIDPTDDDLRQPETVSQEGDGCGTLTQSFTTQPANSAGGMLEATDPTTKLRPSNSNDKTAMAEESSRKLAPPLIHGTSCHMGAQNDQRIQSDWGDIPYDALPMGQDPYSLAFQHSLLGTGQPRTRHGNFSSSMHGDPDVHVSEVSTVPQTEPALYRQPNLYADSSVSGHTSLDQPIGTIWNGPETSPGADARDIPYLWRTKSLPCTVMRLDDSAYAVLLGDLARRLSVSEAEIDLPPVAICQAYISSYAASFNRHLPIIHLPTWSPISTPSPLTLAICSIGALYRKDHPRAWRIYNLALRAAKQISYVSDDERQSLASQSQQSPRNPAQIPIWYMQTKLLLSFFSIMSGDAQIVSETLQNRGFYIIVHKNAMDYTSTQQAEIDGMSWPEWVEHEAWRRALGASFILSTLTMVLYDVNPGLGVARDFQMQPIANEDEWSASSPEEWRKHWSDNAEERKRLGNRTLRDILADIMMPQPRPSETYSVSSFSACVLMYAVIVHIWQRFQISEAVCEPWRSFDGARNGDSLSTALWNRTLSSLARCRSFLHKDRVKQSRAEAQPTELWLPFDYNAILCIAYARLYRPLSVSLYLSFTDTVQSDLFASAMTYVMENLERNPSLSKVIAECLDGLKLPSDVGPLLVGKKTSFKLGVEHAIAGFECVTAANTAVTDTALLVTKWTHHVEMDLVRNTPIDLKELQLFNNVKGFLVEAEYDLTESISVAAGVARTWSWYLKDAWFWGITPRMGDILEQLAEAFEHVRKSNRRQSIIAAEFGQ</sequence>
<feature type="region of interest" description="Disordered" evidence="7">
    <location>
        <begin position="1"/>
        <end position="36"/>
    </location>
</feature>
<dbReference type="InterPro" id="IPR007219">
    <property type="entry name" value="XnlR_reg_dom"/>
</dbReference>
<feature type="transmembrane region" description="Helical" evidence="8">
    <location>
        <begin position="415"/>
        <end position="437"/>
    </location>
</feature>
<feature type="transmembrane region" description="Helical" evidence="8">
    <location>
        <begin position="136"/>
        <end position="155"/>
    </location>
</feature>
<evidence type="ECO:0000256" key="2">
    <source>
        <dbReference type="ARBA" id="ARBA00022692"/>
    </source>
</evidence>
<feature type="transmembrane region" description="Helical" evidence="8">
    <location>
        <begin position="374"/>
        <end position="395"/>
    </location>
</feature>
<organism evidence="10 11">
    <name type="scientific">Fusarium mundagurra</name>
    <dbReference type="NCBI Taxonomy" id="1567541"/>
    <lineage>
        <taxon>Eukaryota</taxon>
        <taxon>Fungi</taxon>
        <taxon>Dikarya</taxon>
        <taxon>Ascomycota</taxon>
        <taxon>Pezizomycotina</taxon>
        <taxon>Sordariomycetes</taxon>
        <taxon>Hypocreomycetidae</taxon>
        <taxon>Hypocreales</taxon>
        <taxon>Nectriaceae</taxon>
        <taxon>Fusarium</taxon>
        <taxon>Fusarium fujikuroi species complex</taxon>
    </lineage>
</organism>
<dbReference type="InterPro" id="IPR036259">
    <property type="entry name" value="MFS_trans_sf"/>
</dbReference>
<feature type="transmembrane region" description="Helical" evidence="8">
    <location>
        <begin position="444"/>
        <end position="469"/>
    </location>
</feature>
<proteinExistence type="predicted"/>
<evidence type="ECO:0000259" key="9">
    <source>
        <dbReference type="PROSITE" id="PS50850"/>
    </source>
</evidence>
<evidence type="ECO:0000256" key="7">
    <source>
        <dbReference type="SAM" id="MobiDB-lite"/>
    </source>
</evidence>
<name>A0A8H6DEW2_9HYPO</name>
<feature type="transmembrane region" description="Helical" evidence="8">
    <location>
        <begin position="512"/>
        <end position="532"/>
    </location>
</feature>
<dbReference type="GO" id="GO:0022857">
    <property type="term" value="F:transmembrane transporter activity"/>
    <property type="evidence" value="ECO:0007669"/>
    <property type="project" value="InterPro"/>
</dbReference>
<gene>
    <name evidence="10" type="ORF">FMUND_7437</name>
</gene>
<keyword evidence="4 8" id="KW-0472">Membrane</keyword>
<dbReference type="GO" id="GO:0003677">
    <property type="term" value="F:DNA binding"/>
    <property type="evidence" value="ECO:0007669"/>
    <property type="project" value="InterPro"/>
</dbReference>
<feature type="compositionally biased region" description="Polar residues" evidence="7">
    <location>
        <begin position="696"/>
        <end position="711"/>
    </location>
</feature>
<evidence type="ECO:0000256" key="4">
    <source>
        <dbReference type="ARBA" id="ARBA00023136"/>
    </source>
</evidence>
<dbReference type="GO" id="GO:0008270">
    <property type="term" value="F:zinc ion binding"/>
    <property type="evidence" value="ECO:0007669"/>
    <property type="project" value="InterPro"/>
</dbReference>
<dbReference type="InterPro" id="IPR011701">
    <property type="entry name" value="MFS"/>
</dbReference>
<feature type="compositionally biased region" description="Polar residues" evidence="7">
    <location>
        <begin position="718"/>
        <end position="729"/>
    </location>
</feature>
<keyword evidence="2 8" id="KW-0812">Transmembrane</keyword>
<accession>A0A8H6DEW2</accession>
<reference evidence="10 11" key="1">
    <citation type="submission" date="2020-05" db="EMBL/GenBank/DDBJ databases">
        <title>Identification and distribution of gene clusters putatively required for synthesis of sphingolipid metabolism inhibitors in phylogenetically diverse species of the filamentous fungus Fusarium.</title>
        <authorList>
            <person name="Kim H.-S."/>
            <person name="Busman M."/>
            <person name="Brown D.W."/>
            <person name="Divon H."/>
            <person name="Uhlig S."/>
            <person name="Proctor R.H."/>
        </authorList>
    </citation>
    <scope>NUCLEOTIDE SEQUENCE [LARGE SCALE GENOMIC DNA]</scope>
    <source>
        <strain evidence="10 11">NRRL 66235</strain>
    </source>
</reference>
<evidence type="ECO:0000313" key="10">
    <source>
        <dbReference type="EMBL" id="KAF5714314.1"/>
    </source>
</evidence>
<dbReference type="PANTHER" id="PTHR23502:SF29">
    <property type="entry name" value="TRANSPORTER, PUTATIVE (AFU_ORTHOLOGUE AFUA_6G06680)-RELATED"/>
    <property type="match status" value="1"/>
</dbReference>
<evidence type="ECO:0000256" key="5">
    <source>
        <dbReference type="ARBA" id="ARBA00023180"/>
    </source>
</evidence>
<feature type="compositionally biased region" description="Polar residues" evidence="7">
    <location>
        <begin position="819"/>
        <end position="832"/>
    </location>
</feature>
<evidence type="ECO:0000256" key="1">
    <source>
        <dbReference type="ARBA" id="ARBA00004141"/>
    </source>
</evidence>
<dbReference type="EMBL" id="JAAOAN010000247">
    <property type="protein sequence ID" value="KAF5714314.1"/>
    <property type="molecule type" value="Genomic_DNA"/>
</dbReference>
<keyword evidence="5" id="KW-0325">Glycoprotein</keyword>
<evidence type="ECO:0000256" key="3">
    <source>
        <dbReference type="ARBA" id="ARBA00022989"/>
    </source>
</evidence>
<dbReference type="SUPFAM" id="SSF103473">
    <property type="entry name" value="MFS general substrate transporter"/>
    <property type="match status" value="1"/>
</dbReference>
<feature type="domain" description="Major facilitator superfamily (MFS) profile" evidence="9">
    <location>
        <begin position="70"/>
        <end position="531"/>
    </location>
</feature>